<dbReference type="Proteomes" id="UP000032142">
    <property type="component" value="Unassembled WGS sequence"/>
</dbReference>
<gene>
    <name evidence="1" type="ORF">F383_04185</name>
</gene>
<name>A0A0B0N6D9_GOSAR</name>
<sequence>MHVLQIHHSSYERTDMSACKSLLGSIARSIWIKSEIRVTLSNCRLRHGRVSQSCVPYDYVTRPCVP</sequence>
<organism evidence="1 2">
    <name type="scientific">Gossypium arboreum</name>
    <name type="common">Tree cotton</name>
    <name type="synonym">Gossypium nanking</name>
    <dbReference type="NCBI Taxonomy" id="29729"/>
    <lineage>
        <taxon>Eukaryota</taxon>
        <taxon>Viridiplantae</taxon>
        <taxon>Streptophyta</taxon>
        <taxon>Embryophyta</taxon>
        <taxon>Tracheophyta</taxon>
        <taxon>Spermatophyta</taxon>
        <taxon>Magnoliopsida</taxon>
        <taxon>eudicotyledons</taxon>
        <taxon>Gunneridae</taxon>
        <taxon>Pentapetalae</taxon>
        <taxon>rosids</taxon>
        <taxon>malvids</taxon>
        <taxon>Malvales</taxon>
        <taxon>Malvaceae</taxon>
        <taxon>Malvoideae</taxon>
        <taxon>Gossypium</taxon>
    </lineage>
</organism>
<protein>
    <submittedName>
        <fullName evidence="1">Uncharacterized protein</fullName>
    </submittedName>
</protein>
<proteinExistence type="predicted"/>
<keyword evidence="2" id="KW-1185">Reference proteome</keyword>
<evidence type="ECO:0000313" key="2">
    <source>
        <dbReference type="Proteomes" id="UP000032142"/>
    </source>
</evidence>
<dbReference type="EMBL" id="KN393026">
    <property type="protein sequence ID" value="KHG10053.1"/>
    <property type="molecule type" value="Genomic_DNA"/>
</dbReference>
<evidence type="ECO:0000313" key="1">
    <source>
        <dbReference type="EMBL" id="KHG10053.1"/>
    </source>
</evidence>
<reference evidence="2" key="1">
    <citation type="submission" date="2014-09" db="EMBL/GenBank/DDBJ databases">
        <authorList>
            <person name="Mudge J."/>
            <person name="Ramaraj T."/>
            <person name="Lindquist I.E."/>
            <person name="Bharti A.K."/>
            <person name="Sundararajan A."/>
            <person name="Cameron C.T."/>
            <person name="Woodward J.E."/>
            <person name="May G.D."/>
            <person name="Brubaker C."/>
            <person name="Broadhvest J."/>
            <person name="Wilkins T.A."/>
        </authorList>
    </citation>
    <scope>NUCLEOTIDE SEQUENCE</scope>
    <source>
        <strain evidence="2">cv. AKA8401</strain>
    </source>
</reference>
<accession>A0A0B0N6D9</accession>
<dbReference type="AlphaFoldDB" id="A0A0B0N6D9"/>